<evidence type="ECO:0000256" key="4">
    <source>
        <dbReference type="ARBA" id="ARBA00022692"/>
    </source>
</evidence>
<name>A0A1M5WFE0_9FLAO</name>
<reference evidence="11" key="1">
    <citation type="submission" date="2016-11" db="EMBL/GenBank/DDBJ databases">
        <authorList>
            <person name="Varghese N."/>
            <person name="Submissions S."/>
        </authorList>
    </citation>
    <scope>NUCLEOTIDE SEQUENCE [LARGE SCALE GENOMIC DNA]</scope>
    <source>
        <strain evidence="11">DSM 100572</strain>
    </source>
</reference>
<feature type="transmembrane region" description="Helical" evidence="7">
    <location>
        <begin position="20"/>
        <end position="39"/>
    </location>
</feature>
<dbReference type="InterPro" id="IPR011066">
    <property type="entry name" value="MscS_channel_C_sf"/>
</dbReference>
<organism evidence="10 11">
    <name type="scientific">Wenyingzhuangia marina</name>
    <dbReference type="NCBI Taxonomy" id="1195760"/>
    <lineage>
        <taxon>Bacteria</taxon>
        <taxon>Pseudomonadati</taxon>
        <taxon>Bacteroidota</taxon>
        <taxon>Flavobacteriia</taxon>
        <taxon>Flavobacteriales</taxon>
        <taxon>Flavobacteriaceae</taxon>
        <taxon>Wenyingzhuangia</taxon>
    </lineage>
</organism>
<evidence type="ECO:0000313" key="11">
    <source>
        <dbReference type="Proteomes" id="UP000184109"/>
    </source>
</evidence>
<feature type="transmembrane region" description="Helical" evidence="7">
    <location>
        <begin position="60"/>
        <end position="79"/>
    </location>
</feature>
<evidence type="ECO:0000259" key="9">
    <source>
        <dbReference type="Pfam" id="PF21082"/>
    </source>
</evidence>
<dbReference type="STRING" id="1195760.SAMN05444281_2381"/>
<dbReference type="Pfam" id="PF00924">
    <property type="entry name" value="MS_channel_2nd"/>
    <property type="match status" value="1"/>
</dbReference>
<accession>A0A1M5WFE0</accession>
<feature type="domain" description="Mechanosensitive ion channel MscS C-terminal" evidence="9">
    <location>
        <begin position="182"/>
        <end position="263"/>
    </location>
</feature>
<dbReference type="PANTHER" id="PTHR30347:SF1">
    <property type="entry name" value="MECHANOSENSITIVE CHANNEL MSCK"/>
    <property type="match status" value="1"/>
</dbReference>
<evidence type="ECO:0000313" key="10">
    <source>
        <dbReference type="EMBL" id="SHH86206.1"/>
    </source>
</evidence>
<evidence type="ECO:0000259" key="8">
    <source>
        <dbReference type="Pfam" id="PF00924"/>
    </source>
</evidence>
<keyword evidence="4 7" id="KW-0812">Transmembrane</keyword>
<evidence type="ECO:0000256" key="3">
    <source>
        <dbReference type="ARBA" id="ARBA00022475"/>
    </source>
</evidence>
<feature type="domain" description="Mechanosensitive ion channel MscS" evidence="8">
    <location>
        <begin position="108"/>
        <end position="174"/>
    </location>
</feature>
<dbReference type="InterPro" id="IPR010920">
    <property type="entry name" value="LSM_dom_sf"/>
</dbReference>
<dbReference type="InterPro" id="IPR049278">
    <property type="entry name" value="MS_channel_C"/>
</dbReference>
<keyword evidence="3" id="KW-1003">Cell membrane</keyword>
<sequence length="278" mass="31080">MDALNEFINIEIIKIGENSIKIFNVLLVLTIFIFTKILVWIVSKIIHKHREKADIDHSNAYALVQISSYVFWIIAFVFMLEGLGIEITFLLAGSAALLVGIGLGLQQTFNDFISGLILLFEGTTRVGDILEVDNDVVQIQSIGLRTSKAINRFDISVIIPNSLITTNKVVNWSHHGPTTLFTVKVGVAYGSDVEQVIQILRKSASIHPEVIRKDEVDVRFSDFGASSLDFTLIFYTTNIFGVEKIKSEIRINIAKAFKENGISVPFNQLDVHIKNQES</sequence>
<dbReference type="Gene3D" id="1.10.287.1260">
    <property type="match status" value="1"/>
</dbReference>
<dbReference type="GO" id="GO:0008381">
    <property type="term" value="F:mechanosensitive monoatomic ion channel activity"/>
    <property type="evidence" value="ECO:0007669"/>
    <property type="project" value="UniProtKB-ARBA"/>
</dbReference>
<keyword evidence="5 7" id="KW-1133">Transmembrane helix</keyword>
<evidence type="ECO:0000256" key="6">
    <source>
        <dbReference type="ARBA" id="ARBA00023136"/>
    </source>
</evidence>
<dbReference type="Pfam" id="PF21082">
    <property type="entry name" value="MS_channel_3rd"/>
    <property type="match status" value="1"/>
</dbReference>
<dbReference type="InterPro" id="IPR023408">
    <property type="entry name" value="MscS_beta-dom_sf"/>
</dbReference>
<comment type="subcellular location">
    <subcellularLocation>
        <location evidence="1">Cell membrane</location>
        <topology evidence="1">Multi-pass membrane protein</topology>
    </subcellularLocation>
</comment>
<dbReference type="Gene3D" id="2.30.30.60">
    <property type="match status" value="1"/>
</dbReference>
<dbReference type="InterPro" id="IPR011014">
    <property type="entry name" value="MscS_channel_TM-2"/>
</dbReference>
<comment type="similarity">
    <text evidence="2">Belongs to the MscS (TC 1.A.23) family.</text>
</comment>
<dbReference type="SUPFAM" id="SSF50182">
    <property type="entry name" value="Sm-like ribonucleoproteins"/>
    <property type="match status" value="1"/>
</dbReference>
<dbReference type="Gene3D" id="3.30.70.100">
    <property type="match status" value="1"/>
</dbReference>
<keyword evidence="11" id="KW-1185">Reference proteome</keyword>
<dbReference type="SUPFAM" id="SSF82689">
    <property type="entry name" value="Mechanosensitive channel protein MscS (YggB), C-terminal domain"/>
    <property type="match status" value="1"/>
</dbReference>
<keyword evidence="6 7" id="KW-0472">Membrane</keyword>
<dbReference type="Proteomes" id="UP000184109">
    <property type="component" value="Unassembled WGS sequence"/>
</dbReference>
<dbReference type="SUPFAM" id="SSF82861">
    <property type="entry name" value="Mechanosensitive channel protein MscS (YggB), transmembrane region"/>
    <property type="match status" value="1"/>
</dbReference>
<evidence type="ECO:0000256" key="7">
    <source>
        <dbReference type="SAM" id="Phobius"/>
    </source>
</evidence>
<evidence type="ECO:0000256" key="2">
    <source>
        <dbReference type="ARBA" id="ARBA00008017"/>
    </source>
</evidence>
<feature type="transmembrane region" description="Helical" evidence="7">
    <location>
        <begin position="85"/>
        <end position="105"/>
    </location>
</feature>
<proteinExistence type="inferred from homology"/>
<dbReference type="GO" id="GO:0005886">
    <property type="term" value="C:plasma membrane"/>
    <property type="evidence" value="ECO:0007669"/>
    <property type="project" value="UniProtKB-SubCell"/>
</dbReference>
<dbReference type="PANTHER" id="PTHR30347">
    <property type="entry name" value="POTASSIUM CHANNEL RELATED"/>
    <property type="match status" value="1"/>
</dbReference>
<dbReference type="InterPro" id="IPR052702">
    <property type="entry name" value="MscS-like_channel"/>
</dbReference>
<dbReference type="OrthoDB" id="9809206at2"/>
<gene>
    <name evidence="10" type="ORF">SAMN05444281_2381</name>
</gene>
<dbReference type="RefSeq" id="WP_073121839.1">
    <property type="nucleotide sequence ID" value="NZ_BMEN01000006.1"/>
</dbReference>
<evidence type="ECO:0000256" key="1">
    <source>
        <dbReference type="ARBA" id="ARBA00004651"/>
    </source>
</evidence>
<protein>
    <submittedName>
        <fullName evidence="10">Mechanosensitive ion channel</fullName>
    </submittedName>
</protein>
<dbReference type="AlphaFoldDB" id="A0A1M5WFE0"/>
<dbReference type="InterPro" id="IPR006685">
    <property type="entry name" value="MscS_channel_2nd"/>
</dbReference>
<dbReference type="EMBL" id="FQXQ01000005">
    <property type="protein sequence ID" value="SHH86206.1"/>
    <property type="molecule type" value="Genomic_DNA"/>
</dbReference>
<evidence type="ECO:0000256" key="5">
    <source>
        <dbReference type="ARBA" id="ARBA00022989"/>
    </source>
</evidence>